<name>A0ABY3QWU1_9BRAD</name>
<organism evidence="4 5">
    <name type="scientific">Bradyrhizobium barranii</name>
    <dbReference type="NCBI Taxonomy" id="2992140"/>
    <lineage>
        <taxon>Bacteria</taxon>
        <taxon>Pseudomonadati</taxon>
        <taxon>Pseudomonadota</taxon>
        <taxon>Alphaproteobacteria</taxon>
        <taxon>Hyphomicrobiales</taxon>
        <taxon>Nitrobacteraceae</taxon>
        <taxon>Bradyrhizobium</taxon>
    </lineage>
</organism>
<dbReference type="Proteomes" id="UP001430990">
    <property type="component" value="Chromosome"/>
</dbReference>
<dbReference type="EMBL" id="CP088100">
    <property type="protein sequence ID" value="UFW90088.1"/>
    <property type="molecule type" value="Genomic_DNA"/>
</dbReference>
<evidence type="ECO:0000313" key="4">
    <source>
        <dbReference type="EMBL" id="UFW90088.1"/>
    </source>
</evidence>
<dbReference type="InterPro" id="IPR027417">
    <property type="entry name" value="P-loop_NTPase"/>
</dbReference>
<dbReference type="Gene3D" id="3.40.50.300">
    <property type="entry name" value="P-loop containing nucleotide triphosphate hydrolases"/>
    <property type="match status" value="1"/>
</dbReference>
<dbReference type="Gene3D" id="1.10.10.10">
    <property type="entry name" value="Winged helix-like DNA-binding domain superfamily/Winged helix DNA-binding domain"/>
    <property type="match status" value="1"/>
</dbReference>
<dbReference type="SMART" id="SM00862">
    <property type="entry name" value="Trans_reg_C"/>
    <property type="match status" value="1"/>
</dbReference>
<evidence type="ECO:0000256" key="1">
    <source>
        <dbReference type="ARBA" id="ARBA00023125"/>
    </source>
</evidence>
<keyword evidence="1 2" id="KW-0238">DNA-binding</keyword>
<dbReference type="Pfam" id="PF00486">
    <property type="entry name" value="Trans_reg_C"/>
    <property type="match status" value="1"/>
</dbReference>
<dbReference type="InterPro" id="IPR001867">
    <property type="entry name" value="OmpR/PhoB-type_DNA-bd"/>
</dbReference>
<proteinExistence type="predicted"/>
<gene>
    <name evidence="4" type="ORF">BjapCC829_16800</name>
</gene>
<evidence type="ECO:0000313" key="5">
    <source>
        <dbReference type="Proteomes" id="UP001430990"/>
    </source>
</evidence>
<dbReference type="Gene3D" id="1.25.40.10">
    <property type="entry name" value="Tetratricopeptide repeat domain"/>
    <property type="match status" value="1"/>
</dbReference>
<dbReference type="InterPro" id="IPR011990">
    <property type="entry name" value="TPR-like_helical_dom_sf"/>
</dbReference>
<dbReference type="SUPFAM" id="SSF46894">
    <property type="entry name" value="C-terminal effector domain of the bipartite response regulators"/>
    <property type="match status" value="1"/>
</dbReference>
<feature type="DNA-binding region" description="OmpR/PhoB-type" evidence="2">
    <location>
        <begin position="7"/>
        <end position="105"/>
    </location>
</feature>
<dbReference type="CDD" id="cd00383">
    <property type="entry name" value="trans_reg_C"/>
    <property type="match status" value="1"/>
</dbReference>
<dbReference type="PANTHER" id="PTHR47691:SF3">
    <property type="entry name" value="HTH-TYPE TRANSCRIPTIONAL REGULATOR RV0890C-RELATED"/>
    <property type="match status" value="1"/>
</dbReference>
<dbReference type="InterPro" id="IPR036388">
    <property type="entry name" value="WH-like_DNA-bd_sf"/>
</dbReference>
<dbReference type="PANTHER" id="PTHR47691">
    <property type="entry name" value="REGULATOR-RELATED"/>
    <property type="match status" value="1"/>
</dbReference>
<reference evidence="4" key="1">
    <citation type="submission" date="2021-11" db="EMBL/GenBank/DDBJ databases">
        <title>Australian commercial rhizobial inoculants.</title>
        <authorList>
            <person name="Kohlmeier M.G."/>
            <person name="O'Hara G.W."/>
            <person name="Colombi E."/>
            <person name="Ramsay J.P."/>
            <person name="Terpolilli J."/>
        </authorList>
    </citation>
    <scope>NUCLEOTIDE SEQUENCE</scope>
    <source>
        <strain evidence="4">CC829</strain>
    </source>
</reference>
<keyword evidence="5" id="KW-1185">Reference proteome</keyword>
<dbReference type="SUPFAM" id="SSF52540">
    <property type="entry name" value="P-loop containing nucleoside triphosphate hydrolases"/>
    <property type="match status" value="1"/>
</dbReference>
<dbReference type="PRINTS" id="PR00364">
    <property type="entry name" value="DISEASERSIST"/>
</dbReference>
<evidence type="ECO:0000259" key="3">
    <source>
        <dbReference type="PROSITE" id="PS51755"/>
    </source>
</evidence>
<dbReference type="RefSeq" id="WP_231144554.1">
    <property type="nucleotide sequence ID" value="NZ_CP088100.1"/>
</dbReference>
<dbReference type="SUPFAM" id="SSF48452">
    <property type="entry name" value="TPR-like"/>
    <property type="match status" value="1"/>
</dbReference>
<accession>A0ABY3QWU1</accession>
<protein>
    <submittedName>
        <fullName evidence="4">Helix-turn-helix transcriptional regulator</fullName>
    </submittedName>
</protein>
<sequence length="955" mass="104794">MADDEPRGNLLFGPFELSSKERALWRDGVALPLGSRALDILIYLAERPGKVIAKQELIDHVWPDVTVEEGSIRVHVAAIRKALGDGQFGNRYIANIKGRGYSFVGALASLGGATESRTARSWRQGRLPVRPIMMIGRETFVTELGDRLRNDRFVTLLGPGGIGKTTIALAVGRVVAQAIGGEIYFVDLESLTDPHHVAAAVATSLGFSLKSKDPGPELVDLIRSRKLLIILDSCEHVIEAVASLAEQLYQQTEQIHLLTTSRELLKVEGEHCCRVPPLDFPPDDSEQTANAILRYPAVQLFVRRVATRAGRIVLTDKEAPFVADICRKLDGIPLAIELAAGQVASLGLENTVDLLVSRLELLRLSHRTAVARHRTLKATLDWSYDLLSDAERIVFRRLAPFVGRFTLDGARSVAGEPGAGVEDIFDAVAGLVEKSLIATRIDVVQAQYRLPNTTRAYALAKLEEHDEVDMVFGRHAEYLAGHLETLREALSSLPGAERAAAYSDQLSNVRAALEWSFGPCGDAATATRLAAAATQVFLELSLLIECQAWAERAMAGLGNPHQYSRRALEISATIPLALMHTEGNDQRVRTAFANALDIAIEQGDLAHELRVLSGLFMYSHWTMDIRGASEIATRSKKLALGTGSHDDMALAEAMLAASEHLSGNHLATQLHCEAGLRHLASRPRSRTEPYLFHYTSFLLVGMARSLLYRGLLDQSLDYARRARAEAKRSGNPATLCRSLALVLPVFLAMADLSQSDQYIGELSELSVAHSLMPYRAIATGLKGRWLLLQDNRIEAIQLLKRALEELHVQRHEMLNMDFTCDLAAALMDLGEHEQALTLTVNAIEQQQRAGKLLHMSALFRMKGLILASRSAEDRFDAEESLLSAIDWAKRQFATLFELTAATDLAGLLLKQDRLPEAHEYLSASLDRVPAGISFPARNRAVQMLGQLRSAAEDVG</sequence>
<evidence type="ECO:0000256" key="2">
    <source>
        <dbReference type="PROSITE-ProRule" id="PRU01091"/>
    </source>
</evidence>
<dbReference type="InterPro" id="IPR016032">
    <property type="entry name" value="Sig_transdc_resp-reg_C-effctor"/>
</dbReference>
<dbReference type="PROSITE" id="PS51755">
    <property type="entry name" value="OMPR_PHOB"/>
    <property type="match status" value="1"/>
</dbReference>
<feature type="domain" description="OmpR/PhoB-type" evidence="3">
    <location>
        <begin position="7"/>
        <end position="105"/>
    </location>
</feature>